<keyword evidence="1" id="KW-1133">Transmembrane helix</keyword>
<dbReference type="AlphaFoldDB" id="A0A069RCL4"/>
<dbReference type="PANTHER" id="PTHR42867">
    <property type="entry name" value="MEMBRANE PROTEIN-RELATED"/>
    <property type="match status" value="1"/>
</dbReference>
<feature type="transmembrane region" description="Helical" evidence="1">
    <location>
        <begin position="107"/>
        <end position="131"/>
    </location>
</feature>
<proteinExistence type="predicted"/>
<sequence length="322" mass="35912">MKKCSVGGQAVIEGVMMKNADRLAVAVRKSDGEIELEKRNISSWIKRKGVDKLPFLRGVFVLLDSMVEGIKALNFSAEFFEDEEDGSEPGKIDKFIENMFGDKASDVMIYVSVAISIVLTVLLFIMLPTFIGGLLKNATDNVVLLNLSEGLLRVCIFAGYVYAISFNEDIRRVYEYHGAEHKSIHCYESGQELTPENAAKFTTIHPRCGTNFMFVVLIISMLLFSLFGWPSPLERVLYRLILLPVVSGISYEIIRLAGKYDTPLLKPLIWPGLMMQKITTREPDISQLEVAISALKAVVETEEIAGESEDMIVDTAGEILEN</sequence>
<evidence type="ECO:0000313" key="2">
    <source>
        <dbReference type="EMBL" id="KDR94799.1"/>
    </source>
</evidence>
<keyword evidence="1" id="KW-0472">Membrane</keyword>
<name>A0A069RCL4_PEPLI</name>
<accession>A0A069RCL4</accession>
<dbReference type="InterPro" id="IPR010787">
    <property type="entry name" value="DUF1385"/>
</dbReference>
<evidence type="ECO:0000313" key="3">
    <source>
        <dbReference type="Proteomes" id="UP000027946"/>
    </source>
</evidence>
<evidence type="ECO:0000256" key="1">
    <source>
        <dbReference type="SAM" id="Phobius"/>
    </source>
</evidence>
<reference evidence="2 3" key="1">
    <citation type="submission" date="2014-03" db="EMBL/GenBank/DDBJ databases">
        <title>Genome sequence of Clostridium litorale W6, DSM 5388.</title>
        <authorList>
            <person name="Poehlein A."/>
            <person name="Jagirdar A."/>
            <person name="Khonsari B."/>
            <person name="Chibani C.M."/>
            <person name="Gutierrez Gutierrez D.A."/>
            <person name="Davydova E."/>
            <person name="Alghaithi H.S."/>
            <person name="Nair K.P."/>
            <person name="Dhamotharan K."/>
            <person name="Chandran L."/>
            <person name="G W."/>
            <person name="Daniel R."/>
        </authorList>
    </citation>
    <scope>NUCLEOTIDE SEQUENCE [LARGE SCALE GENOMIC DNA]</scope>
    <source>
        <strain evidence="2 3">W6</strain>
    </source>
</reference>
<dbReference type="OrthoDB" id="9784805at2"/>
<keyword evidence="1" id="KW-0812">Transmembrane</keyword>
<feature type="transmembrane region" description="Helical" evidence="1">
    <location>
        <begin position="212"/>
        <end position="230"/>
    </location>
</feature>
<dbReference type="EMBL" id="JJMM01000013">
    <property type="protein sequence ID" value="KDR94799.1"/>
    <property type="molecule type" value="Genomic_DNA"/>
</dbReference>
<comment type="caution">
    <text evidence="2">The sequence shown here is derived from an EMBL/GenBank/DDBJ whole genome shotgun (WGS) entry which is preliminary data.</text>
</comment>
<dbReference type="Proteomes" id="UP000027946">
    <property type="component" value="Unassembled WGS sequence"/>
</dbReference>
<organism evidence="2 3">
    <name type="scientific">Peptoclostridium litorale DSM 5388</name>
    <dbReference type="NCBI Taxonomy" id="1121324"/>
    <lineage>
        <taxon>Bacteria</taxon>
        <taxon>Bacillati</taxon>
        <taxon>Bacillota</taxon>
        <taxon>Clostridia</taxon>
        <taxon>Peptostreptococcales</taxon>
        <taxon>Peptoclostridiaceae</taxon>
        <taxon>Peptoclostridium</taxon>
    </lineage>
</organism>
<feature type="transmembrane region" description="Helical" evidence="1">
    <location>
        <begin position="143"/>
        <end position="163"/>
    </location>
</feature>
<dbReference type="eggNOG" id="COG3872">
    <property type="taxonomic scope" value="Bacteria"/>
</dbReference>
<dbReference type="RefSeq" id="WP_052636168.1">
    <property type="nucleotide sequence ID" value="NZ_FSRH01000005.1"/>
</dbReference>
<evidence type="ECO:0008006" key="4">
    <source>
        <dbReference type="Google" id="ProtNLM"/>
    </source>
</evidence>
<dbReference type="STRING" id="1121324.CLIT_13c01210"/>
<gene>
    <name evidence="2" type="ORF">CLIT_13c01210</name>
</gene>
<dbReference type="PANTHER" id="PTHR42867:SF1">
    <property type="entry name" value="MEMBRANE PROTEIN-RELATED"/>
    <property type="match status" value="1"/>
</dbReference>
<keyword evidence="3" id="KW-1185">Reference proteome</keyword>
<dbReference type="Pfam" id="PF07136">
    <property type="entry name" value="DUF1385"/>
    <property type="match status" value="1"/>
</dbReference>
<protein>
    <recommendedName>
        <fullName evidence="4">DUF1385 domain-containing protein</fullName>
    </recommendedName>
</protein>